<evidence type="ECO:0000313" key="4">
    <source>
        <dbReference type="EMBL" id="MFD2660861.1"/>
    </source>
</evidence>
<dbReference type="Pfam" id="PF07508">
    <property type="entry name" value="Recombinase"/>
    <property type="match status" value="1"/>
</dbReference>
<dbReference type="InterPro" id="IPR036162">
    <property type="entry name" value="Resolvase-like_N_sf"/>
</dbReference>
<evidence type="ECO:0000313" key="5">
    <source>
        <dbReference type="Proteomes" id="UP001597493"/>
    </source>
</evidence>
<keyword evidence="1" id="KW-0175">Coiled coil</keyword>
<dbReference type="Pfam" id="PF13408">
    <property type="entry name" value="Zn_ribbon_recom"/>
    <property type="match status" value="1"/>
</dbReference>
<dbReference type="InterPro" id="IPR011109">
    <property type="entry name" value="DNA_bind_recombinase_dom"/>
</dbReference>
<dbReference type="CDD" id="cd00338">
    <property type="entry name" value="Ser_Recombinase"/>
    <property type="match status" value="1"/>
</dbReference>
<proteinExistence type="predicted"/>
<accession>A0ABW5QWG4</accession>
<dbReference type="InterPro" id="IPR006119">
    <property type="entry name" value="Resolv_N"/>
</dbReference>
<dbReference type="Proteomes" id="UP001597493">
    <property type="component" value="Unassembled WGS sequence"/>
</dbReference>
<dbReference type="SUPFAM" id="SSF53041">
    <property type="entry name" value="Resolvase-like"/>
    <property type="match status" value="1"/>
</dbReference>
<feature type="domain" description="Resolvase/invertase-type recombinase catalytic" evidence="2">
    <location>
        <begin position="2"/>
        <end position="167"/>
    </location>
</feature>
<reference evidence="5" key="1">
    <citation type="journal article" date="2019" name="Int. J. Syst. Evol. Microbiol.">
        <title>The Global Catalogue of Microorganisms (GCM) 10K type strain sequencing project: providing services to taxonomists for standard genome sequencing and annotation.</title>
        <authorList>
            <consortium name="The Broad Institute Genomics Platform"/>
            <consortium name="The Broad Institute Genome Sequencing Center for Infectious Disease"/>
            <person name="Wu L."/>
            <person name="Ma J."/>
        </authorList>
    </citation>
    <scope>NUCLEOTIDE SEQUENCE [LARGE SCALE GENOMIC DNA]</scope>
    <source>
        <strain evidence="5">TISTR 1827</strain>
    </source>
</reference>
<sequence length="589" mass="69596">MIYTFYGRVSTDSNSQIAALDNQEEYWREYFIRNNLEMNLNCGAYYSREGELVPKSGYYIDEGISGYRSKKYRKAFMRMIEDAKQKRFDMIYTRSISRFGRNVEDIIQTINDLRKYNVGVFFEDINANTLDRNDDFKILIFTGLAQEESRLKSSSVQKGKATSAKNGVWSGREPYGYDIYTGNLEVQGVLTYVKGVLVINQEEAIWVRKIFDLYLNEGWGTSKIAKYLNTEAVPRKRNSKKWDQSIISKILSNVIYKGEVWQHRTYKKDPQQNIIESVPEEQQIRYQDERLRIIDDATFDKVQKIKQERFEMFGDFKYEVNKDGKKVRIGIEKTGQRYSSRHIFSNLLRCGYCEGTLRFKRQKSTSGKTHLYYFCVNNEKLGVCNYRNLQKHEELLEHIKNEVLKFRTDRDMLSRNFDRLLDNKYSDLNVEYRLKQLEEQLSELQRRSDLNFDLYADGVIDKDEYGHRNNQIKAQREESEREVNRLKYIDTEIQSLKDEFADFIKQLDEIDVENLSNQVLRQIIDKITVKENNRYIEWKFMGTTTNRILFDSIDKVLGMHGIKPTDIEETLGNTLSYHDLLGDSDSLSN</sequence>
<dbReference type="PANTHER" id="PTHR30461:SF23">
    <property type="entry name" value="DNA RECOMBINASE-RELATED"/>
    <property type="match status" value="1"/>
</dbReference>
<dbReference type="SMART" id="SM00857">
    <property type="entry name" value="Resolvase"/>
    <property type="match status" value="1"/>
</dbReference>
<gene>
    <name evidence="4" type="ORF">ACFSW5_11445</name>
</gene>
<comment type="caution">
    <text evidence="4">The sequence shown here is derived from an EMBL/GenBank/DDBJ whole genome shotgun (WGS) entry which is preliminary data.</text>
</comment>
<evidence type="ECO:0000256" key="1">
    <source>
        <dbReference type="SAM" id="Coils"/>
    </source>
</evidence>
<organism evidence="4 5">
    <name type="scientific">Paenibacillus thailandensis</name>
    <dbReference type="NCBI Taxonomy" id="393250"/>
    <lineage>
        <taxon>Bacteria</taxon>
        <taxon>Bacillati</taxon>
        <taxon>Bacillota</taxon>
        <taxon>Bacilli</taxon>
        <taxon>Bacillales</taxon>
        <taxon>Paenibacillaceae</taxon>
        <taxon>Paenibacillus</taxon>
    </lineage>
</organism>
<name>A0ABW5QWG4_9BACL</name>
<dbReference type="InterPro" id="IPR038109">
    <property type="entry name" value="DNA_bind_recomb_sf"/>
</dbReference>
<dbReference type="EMBL" id="JBHUMY010000011">
    <property type="protein sequence ID" value="MFD2660861.1"/>
    <property type="molecule type" value="Genomic_DNA"/>
</dbReference>
<protein>
    <submittedName>
        <fullName evidence="4">Recombinase family protein</fullName>
    </submittedName>
</protein>
<dbReference type="Gene3D" id="3.40.50.1390">
    <property type="entry name" value="Resolvase, N-terminal catalytic domain"/>
    <property type="match status" value="1"/>
</dbReference>
<dbReference type="Gene3D" id="3.90.1750.20">
    <property type="entry name" value="Putative Large Serine Recombinase, Chain B, Domain 2"/>
    <property type="match status" value="1"/>
</dbReference>
<dbReference type="RefSeq" id="WP_379272896.1">
    <property type="nucleotide sequence ID" value="NZ_JBHUMY010000011.1"/>
</dbReference>
<dbReference type="InterPro" id="IPR050639">
    <property type="entry name" value="SSR_resolvase"/>
</dbReference>
<dbReference type="PROSITE" id="PS51736">
    <property type="entry name" value="RECOMBINASES_3"/>
    <property type="match status" value="1"/>
</dbReference>
<keyword evidence="5" id="KW-1185">Reference proteome</keyword>
<evidence type="ECO:0000259" key="2">
    <source>
        <dbReference type="PROSITE" id="PS51736"/>
    </source>
</evidence>
<dbReference type="PROSITE" id="PS51737">
    <property type="entry name" value="RECOMBINASE_DNA_BIND"/>
    <property type="match status" value="1"/>
</dbReference>
<evidence type="ECO:0000259" key="3">
    <source>
        <dbReference type="PROSITE" id="PS51737"/>
    </source>
</evidence>
<dbReference type="PANTHER" id="PTHR30461">
    <property type="entry name" value="DNA-INVERTASE FROM LAMBDOID PROPHAGE"/>
    <property type="match status" value="1"/>
</dbReference>
<dbReference type="Pfam" id="PF00239">
    <property type="entry name" value="Resolvase"/>
    <property type="match status" value="1"/>
</dbReference>
<feature type="coiled-coil region" evidence="1">
    <location>
        <begin position="389"/>
        <end position="513"/>
    </location>
</feature>
<dbReference type="InterPro" id="IPR025827">
    <property type="entry name" value="Zn_ribbon_recom_dom"/>
</dbReference>
<feature type="domain" description="Recombinase" evidence="3">
    <location>
        <begin position="174"/>
        <end position="312"/>
    </location>
</feature>